<dbReference type="Pfam" id="PF13966">
    <property type="entry name" value="zf-RVT"/>
    <property type="match status" value="1"/>
</dbReference>
<evidence type="ECO:0000313" key="2">
    <source>
        <dbReference type="EMBL" id="KAK2811010.1"/>
    </source>
</evidence>
<dbReference type="EMBL" id="JAUPFM010000200">
    <property type="protein sequence ID" value="KAK2811010.1"/>
    <property type="molecule type" value="Genomic_DNA"/>
</dbReference>
<comment type="caution">
    <text evidence="2">The sequence shown here is derived from an EMBL/GenBank/DDBJ whole genome shotgun (WGS) entry which is preliminary data.</text>
</comment>
<proteinExistence type="predicted"/>
<organism evidence="2 3">
    <name type="scientific">Channa striata</name>
    <name type="common">Snakehead murrel</name>
    <name type="synonym">Ophicephalus striatus</name>
    <dbReference type="NCBI Taxonomy" id="64152"/>
    <lineage>
        <taxon>Eukaryota</taxon>
        <taxon>Metazoa</taxon>
        <taxon>Chordata</taxon>
        <taxon>Craniata</taxon>
        <taxon>Vertebrata</taxon>
        <taxon>Euteleostomi</taxon>
        <taxon>Actinopterygii</taxon>
        <taxon>Neopterygii</taxon>
        <taxon>Teleostei</taxon>
        <taxon>Neoteleostei</taxon>
        <taxon>Acanthomorphata</taxon>
        <taxon>Anabantaria</taxon>
        <taxon>Anabantiformes</taxon>
        <taxon>Channoidei</taxon>
        <taxon>Channidae</taxon>
        <taxon>Channa</taxon>
    </lineage>
</organism>
<sequence length="285" mass="33034">MMSGLSEGGRDVPDFPLKLDTIFVASLLQDMVSQVSHPVKMSQWYFFSYPARKIMTWSNLGPKSEQLPSHYAWAARWLRVNPEVLEGNRWKQHRVLYELVKGKVGPSPVVGVPASVWKAVQPSVLNNGLKDMHWACLHKGLPVRDRLHRHGLGPSPLCPRVACGLVETVYHVMWECSYARKVWLRAERVVKGTLPDFVLTWEVVERGLVGVYSGSGWEVLWLLLSLFKKEIWLARHELVRKSREWSVERVVKKVEWEMKERMKWDVDKLGYHAAKEKWKGGWGWL</sequence>
<gene>
    <name evidence="2" type="ORF">Q5P01_000299</name>
</gene>
<feature type="domain" description="Reverse transcriptase zinc-binding" evidence="1">
    <location>
        <begin position="131"/>
        <end position="183"/>
    </location>
</feature>
<dbReference type="Proteomes" id="UP001187415">
    <property type="component" value="Unassembled WGS sequence"/>
</dbReference>
<keyword evidence="3" id="KW-1185">Reference proteome</keyword>
<evidence type="ECO:0000259" key="1">
    <source>
        <dbReference type="Pfam" id="PF13966"/>
    </source>
</evidence>
<reference evidence="2" key="1">
    <citation type="submission" date="2023-07" db="EMBL/GenBank/DDBJ databases">
        <title>Chromosome-level Genome Assembly of Striped Snakehead (Channa striata).</title>
        <authorList>
            <person name="Liu H."/>
        </authorList>
    </citation>
    <scope>NUCLEOTIDE SEQUENCE</scope>
    <source>
        <strain evidence="2">Gz</strain>
        <tissue evidence="2">Muscle</tissue>
    </source>
</reference>
<accession>A0AA88LMQ5</accession>
<evidence type="ECO:0000313" key="3">
    <source>
        <dbReference type="Proteomes" id="UP001187415"/>
    </source>
</evidence>
<dbReference type="InterPro" id="IPR026960">
    <property type="entry name" value="RVT-Znf"/>
</dbReference>
<protein>
    <recommendedName>
        <fullName evidence="1">Reverse transcriptase zinc-binding domain-containing protein</fullName>
    </recommendedName>
</protein>
<dbReference type="AlphaFoldDB" id="A0AA88LMQ5"/>
<name>A0AA88LMQ5_CHASR</name>